<protein>
    <submittedName>
        <fullName evidence="2">Uncharacterized protein LOC136089440</fullName>
    </submittedName>
</protein>
<gene>
    <name evidence="2" type="primary">LOC136089440</name>
</gene>
<organism evidence="1 2">
    <name type="scientific">Hydra vulgaris</name>
    <name type="common">Hydra</name>
    <name type="synonym">Hydra attenuata</name>
    <dbReference type="NCBI Taxonomy" id="6087"/>
    <lineage>
        <taxon>Eukaryota</taxon>
        <taxon>Metazoa</taxon>
        <taxon>Cnidaria</taxon>
        <taxon>Hydrozoa</taxon>
        <taxon>Hydroidolina</taxon>
        <taxon>Anthoathecata</taxon>
        <taxon>Aplanulata</taxon>
        <taxon>Hydridae</taxon>
        <taxon>Hydra</taxon>
    </lineage>
</organism>
<keyword evidence="1" id="KW-1185">Reference proteome</keyword>
<evidence type="ECO:0000313" key="1">
    <source>
        <dbReference type="Proteomes" id="UP001652625"/>
    </source>
</evidence>
<sequence length="239" mass="27075">MSAKAEYMQKYRNVVKGENSCFECELPGISNSLNNAENLSDLSSISDNNTDYLFNNDFYGLDNDIVPPYCSSDDENYFDIDDIDIDIIPPNNSSDDEHYCDIDVVSNRSFQYDLTQWVVNAKHTRLSCNGLLALLRQHGCDLPKDSQTLLQTPQAIQVQEKCGRKYIYFGLTKCLQNEINQGTCSDVLNLQINVDGIPLFKLSKRQLWLILSAVNHSSPTIVALYHNSGSSYYRQDLLS</sequence>
<dbReference type="RefSeq" id="XP_065671505.1">
    <property type="nucleotide sequence ID" value="XM_065815433.1"/>
</dbReference>
<accession>A0ABM4DAX1</accession>
<dbReference type="Proteomes" id="UP001652625">
    <property type="component" value="Chromosome 13"/>
</dbReference>
<name>A0ABM4DAX1_HYDVU</name>
<dbReference type="GeneID" id="136089440"/>
<evidence type="ECO:0000313" key="2">
    <source>
        <dbReference type="RefSeq" id="XP_065671505.1"/>
    </source>
</evidence>
<proteinExistence type="predicted"/>
<reference evidence="2" key="1">
    <citation type="submission" date="2025-08" db="UniProtKB">
        <authorList>
            <consortium name="RefSeq"/>
        </authorList>
    </citation>
    <scope>IDENTIFICATION</scope>
</reference>